<protein>
    <submittedName>
        <fullName evidence="2">Uncharacterized protein</fullName>
    </submittedName>
</protein>
<dbReference type="Proteomes" id="UP000076154">
    <property type="component" value="Unassembled WGS sequence"/>
</dbReference>
<keyword evidence="3" id="KW-1185">Reference proteome</keyword>
<dbReference type="STRING" id="39966.A0A369JSW4"/>
<name>A0A369JSW4_HYPMA</name>
<dbReference type="OrthoDB" id="3238562at2759"/>
<accession>A0A369JSW4</accession>
<evidence type="ECO:0000256" key="1">
    <source>
        <dbReference type="SAM" id="MobiDB-lite"/>
    </source>
</evidence>
<dbReference type="EMBL" id="LUEZ02000041">
    <property type="protein sequence ID" value="RDB25401.1"/>
    <property type="molecule type" value="Genomic_DNA"/>
</dbReference>
<dbReference type="Gene3D" id="2.130.10.10">
    <property type="entry name" value="YVTN repeat-like/Quinoprotein amine dehydrogenase"/>
    <property type="match status" value="1"/>
</dbReference>
<feature type="region of interest" description="Disordered" evidence="1">
    <location>
        <begin position="141"/>
        <end position="175"/>
    </location>
</feature>
<gene>
    <name evidence="2" type="ORF">Hypma_008136</name>
</gene>
<dbReference type="InterPro" id="IPR036322">
    <property type="entry name" value="WD40_repeat_dom_sf"/>
</dbReference>
<proteinExistence type="predicted"/>
<evidence type="ECO:0000313" key="3">
    <source>
        <dbReference type="Proteomes" id="UP000076154"/>
    </source>
</evidence>
<comment type="caution">
    <text evidence="2">The sequence shown here is derived from an EMBL/GenBank/DDBJ whole genome shotgun (WGS) entry which is preliminary data.</text>
</comment>
<dbReference type="InterPro" id="IPR015943">
    <property type="entry name" value="WD40/YVTN_repeat-like_dom_sf"/>
</dbReference>
<dbReference type="SUPFAM" id="SSF50978">
    <property type="entry name" value="WD40 repeat-like"/>
    <property type="match status" value="1"/>
</dbReference>
<reference evidence="2" key="1">
    <citation type="submission" date="2018-04" db="EMBL/GenBank/DDBJ databases">
        <title>Whole genome sequencing of Hypsizygus marmoreus.</title>
        <authorList>
            <person name="Choi I.-G."/>
            <person name="Min B."/>
            <person name="Kim J.-G."/>
            <person name="Kim S."/>
            <person name="Oh Y.-L."/>
            <person name="Kong W.-S."/>
            <person name="Park H."/>
            <person name="Jeong J."/>
            <person name="Song E.-S."/>
        </authorList>
    </citation>
    <scope>NUCLEOTIDE SEQUENCE [LARGE SCALE GENOMIC DNA]</scope>
    <source>
        <strain evidence="2">51987-8</strain>
    </source>
</reference>
<dbReference type="InParanoid" id="A0A369JSW4"/>
<sequence length="262" mass="29335">MSVPPLLKNIRRLDGFEEETINILQISPKSKYCAIGSEQGNLKIFLVSDWSVVREYRAHESKRSLSWHPQITGALTVGSGNGDLVFIKLHEDKKDFIYLHHLKGFVHHVCFNEEGSQLAVSYEDKLAVLDMEGFDWGSEADIDQNGMGDEVEGENELDNDRVESDDDDVDEEGKGLNKNHLTIPAKSVIRGIHFVEDTIIVCFLAHGITIYSTKPPFQVVGKFVLRTDRESFIGASALSPSKNTLAVTNLVDGIDWFDVESR</sequence>
<evidence type="ECO:0000313" key="2">
    <source>
        <dbReference type="EMBL" id="RDB25401.1"/>
    </source>
</evidence>
<organism evidence="2 3">
    <name type="scientific">Hypsizygus marmoreus</name>
    <name type="common">White beech mushroom</name>
    <name type="synonym">Agaricus marmoreus</name>
    <dbReference type="NCBI Taxonomy" id="39966"/>
    <lineage>
        <taxon>Eukaryota</taxon>
        <taxon>Fungi</taxon>
        <taxon>Dikarya</taxon>
        <taxon>Basidiomycota</taxon>
        <taxon>Agaricomycotina</taxon>
        <taxon>Agaricomycetes</taxon>
        <taxon>Agaricomycetidae</taxon>
        <taxon>Agaricales</taxon>
        <taxon>Tricholomatineae</taxon>
        <taxon>Lyophyllaceae</taxon>
        <taxon>Hypsizygus</taxon>
    </lineage>
</organism>
<dbReference type="AlphaFoldDB" id="A0A369JSW4"/>
<feature type="compositionally biased region" description="Acidic residues" evidence="1">
    <location>
        <begin position="149"/>
        <end position="171"/>
    </location>
</feature>